<dbReference type="RefSeq" id="WP_204912657.1">
    <property type="nucleotide sequence ID" value="NZ_BAAAYR010000001.1"/>
</dbReference>
<gene>
    <name evidence="3" type="ORF">GCM10022197_01890</name>
</gene>
<sequence>MTSPGVDPSANRAEDRAEDQYDVDVLVVGGGQAALAVGYHLQRARRRGATALTFALLDAGARPGGAWTGGWESLRLFSPATISSLPGWPMPAWPGAGAPSGEHVRAYLAAYEERYALPVHRPVRALGTRATTNGFTVTTDHGVWRCRVLVSATGSTGRPFVPSYPGQAAFRGRQLHSAAYRGPDDLEDRTVLVVGGGNSGAQVAADLNRRRLGRTVWVTRRPPRFLPDHLTGGPSSSGPHGTCVRSRRASRSRTRRTWATS</sequence>
<accession>A0ABP6WH14</accession>
<dbReference type="PRINTS" id="PR00368">
    <property type="entry name" value="FADPNR"/>
</dbReference>
<dbReference type="InterPro" id="IPR050982">
    <property type="entry name" value="Auxin_biosynth/cation_transpt"/>
</dbReference>
<dbReference type="Proteomes" id="UP001500767">
    <property type="component" value="Unassembled WGS sequence"/>
</dbReference>
<protein>
    <recommendedName>
        <fullName evidence="5">Pyridine nucleotide-disulphide oxidoreductase</fullName>
    </recommendedName>
</protein>
<proteinExistence type="predicted"/>
<dbReference type="PRINTS" id="PR00469">
    <property type="entry name" value="PNDRDTASEII"/>
</dbReference>
<evidence type="ECO:0000256" key="1">
    <source>
        <dbReference type="ARBA" id="ARBA00023002"/>
    </source>
</evidence>
<dbReference type="PANTHER" id="PTHR43539">
    <property type="entry name" value="FLAVIN-BINDING MONOOXYGENASE-LIKE PROTEIN (AFU_ORTHOLOGUE AFUA_4G09220)"/>
    <property type="match status" value="1"/>
</dbReference>
<dbReference type="Gene3D" id="3.50.50.60">
    <property type="entry name" value="FAD/NAD(P)-binding domain"/>
    <property type="match status" value="1"/>
</dbReference>
<keyword evidence="4" id="KW-1185">Reference proteome</keyword>
<dbReference type="EMBL" id="BAAAYR010000001">
    <property type="protein sequence ID" value="GAA3550639.1"/>
    <property type="molecule type" value="Genomic_DNA"/>
</dbReference>
<feature type="compositionally biased region" description="Basic residues" evidence="2">
    <location>
        <begin position="245"/>
        <end position="261"/>
    </location>
</feature>
<dbReference type="SUPFAM" id="SSF51905">
    <property type="entry name" value="FAD/NAD(P)-binding domain"/>
    <property type="match status" value="1"/>
</dbReference>
<keyword evidence="1" id="KW-0560">Oxidoreductase</keyword>
<evidence type="ECO:0000313" key="4">
    <source>
        <dbReference type="Proteomes" id="UP001500767"/>
    </source>
</evidence>
<name>A0ABP6WH14_9ACTN</name>
<evidence type="ECO:0008006" key="5">
    <source>
        <dbReference type="Google" id="ProtNLM"/>
    </source>
</evidence>
<evidence type="ECO:0000256" key="2">
    <source>
        <dbReference type="SAM" id="MobiDB-lite"/>
    </source>
</evidence>
<dbReference type="Pfam" id="PF13738">
    <property type="entry name" value="Pyr_redox_3"/>
    <property type="match status" value="1"/>
</dbReference>
<dbReference type="InterPro" id="IPR036188">
    <property type="entry name" value="FAD/NAD-bd_sf"/>
</dbReference>
<evidence type="ECO:0000313" key="3">
    <source>
        <dbReference type="EMBL" id="GAA3550639.1"/>
    </source>
</evidence>
<feature type="region of interest" description="Disordered" evidence="2">
    <location>
        <begin position="223"/>
        <end position="261"/>
    </location>
</feature>
<dbReference type="PANTHER" id="PTHR43539:SF78">
    <property type="entry name" value="FLAVIN-CONTAINING MONOOXYGENASE"/>
    <property type="match status" value="1"/>
</dbReference>
<organism evidence="3 4">
    <name type="scientific">Microlunatus spumicola</name>
    <dbReference type="NCBI Taxonomy" id="81499"/>
    <lineage>
        <taxon>Bacteria</taxon>
        <taxon>Bacillati</taxon>
        <taxon>Actinomycetota</taxon>
        <taxon>Actinomycetes</taxon>
        <taxon>Propionibacteriales</taxon>
        <taxon>Propionibacteriaceae</taxon>
        <taxon>Microlunatus</taxon>
    </lineage>
</organism>
<comment type="caution">
    <text evidence="3">The sequence shown here is derived from an EMBL/GenBank/DDBJ whole genome shotgun (WGS) entry which is preliminary data.</text>
</comment>
<reference evidence="4" key="1">
    <citation type="journal article" date="2019" name="Int. J. Syst. Evol. Microbiol.">
        <title>The Global Catalogue of Microorganisms (GCM) 10K type strain sequencing project: providing services to taxonomists for standard genome sequencing and annotation.</title>
        <authorList>
            <consortium name="The Broad Institute Genomics Platform"/>
            <consortium name="The Broad Institute Genome Sequencing Center for Infectious Disease"/>
            <person name="Wu L."/>
            <person name="Ma J."/>
        </authorList>
    </citation>
    <scope>NUCLEOTIDE SEQUENCE [LARGE SCALE GENOMIC DNA]</scope>
    <source>
        <strain evidence="4">JCM 16540</strain>
    </source>
</reference>